<name>A0A382YEV3_9ZZZZ</name>
<dbReference type="AlphaFoldDB" id="A0A382YEV3"/>
<proteinExistence type="predicted"/>
<evidence type="ECO:0000259" key="1">
    <source>
        <dbReference type="Pfam" id="PF25179"/>
    </source>
</evidence>
<gene>
    <name evidence="2" type="ORF">METZ01_LOCUS434690</name>
</gene>
<feature type="non-terminal residue" evidence="2">
    <location>
        <position position="1"/>
    </location>
</feature>
<feature type="domain" description="Lipase maturation factor 1/2 C-terminal" evidence="1">
    <location>
        <begin position="4"/>
        <end position="110"/>
    </location>
</feature>
<dbReference type="InterPro" id="IPR057433">
    <property type="entry name" value="LMF1/2_C"/>
</dbReference>
<reference evidence="2" key="1">
    <citation type="submission" date="2018-05" db="EMBL/GenBank/DDBJ databases">
        <authorList>
            <person name="Lanie J.A."/>
            <person name="Ng W.-L."/>
            <person name="Kazmierczak K.M."/>
            <person name="Andrzejewski T.M."/>
            <person name="Davidsen T.M."/>
            <person name="Wayne K.J."/>
            <person name="Tettelin H."/>
            <person name="Glass J.I."/>
            <person name="Rusch D."/>
            <person name="Podicherti R."/>
            <person name="Tsui H.-C.T."/>
            <person name="Winkler M.E."/>
        </authorList>
    </citation>
    <scope>NUCLEOTIDE SEQUENCE</scope>
</reference>
<dbReference type="Pfam" id="PF25179">
    <property type="entry name" value="LMF1_C"/>
    <property type="match status" value="1"/>
</dbReference>
<evidence type="ECO:0000313" key="2">
    <source>
        <dbReference type="EMBL" id="SVD81836.1"/>
    </source>
</evidence>
<protein>
    <recommendedName>
        <fullName evidence="1">Lipase maturation factor 1/2 C-terminal domain-containing protein</fullName>
    </recommendedName>
</protein>
<organism evidence="2">
    <name type="scientific">marine metagenome</name>
    <dbReference type="NCBI Taxonomy" id="408172"/>
    <lineage>
        <taxon>unclassified sequences</taxon>
        <taxon>metagenomes</taxon>
        <taxon>ecological metagenomes</taxon>
    </lineage>
</organism>
<accession>A0A382YEV3</accession>
<dbReference type="EMBL" id="UINC01175291">
    <property type="protein sequence ID" value="SVD81836.1"/>
    <property type="molecule type" value="Genomic_DNA"/>
</dbReference>
<sequence length="182" mass="20982">YMTNSVTQKPKRFAPYHPRLDHFIFYNHFRTSDFKIQCMMGFNPYYVHEVGLTEKIVEHLYRGNPVAQSLFAQVPFDDPAHVRVSLFAYNMNPITVAHETGVYWVREMVGCSETIERIELNASTGIQPIYNPFIFDSLEVDHGGVAIYKLGDRVIPIQRHAMIPVEPSQVAPESFVYVTQQI</sequence>